<dbReference type="RefSeq" id="XP_013248830.1">
    <property type="nucleotide sequence ID" value="XM_013393376.1"/>
</dbReference>
<evidence type="ECO:0000313" key="2">
    <source>
        <dbReference type="EMBL" id="CDI81449.1"/>
    </source>
</evidence>
<dbReference type="EMBL" id="HG671645">
    <property type="protein sequence ID" value="CDI81449.1"/>
    <property type="molecule type" value="Genomic_DNA"/>
</dbReference>
<feature type="compositionally biased region" description="Polar residues" evidence="1">
    <location>
        <begin position="132"/>
        <end position="143"/>
    </location>
</feature>
<dbReference type="GeneID" id="25274182"/>
<name>U6GS65_EIMAC</name>
<protein>
    <submittedName>
        <fullName evidence="2">Uncharacterized protein</fullName>
    </submittedName>
</protein>
<accession>U6GS65</accession>
<dbReference type="OrthoDB" id="363718at2759"/>
<proteinExistence type="predicted"/>
<feature type="compositionally biased region" description="Low complexity" evidence="1">
    <location>
        <begin position="79"/>
        <end position="97"/>
    </location>
</feature>
<evidence type="ECO:0000313" key="3">
    <source>
        <dbReference type="Proteomes" id="UP000018050"/>
    </source>
</evidence>
<keyword evidence="3" id="KW-1185">Reference proteome</keyword>
<gene>
    <name evidence="2" type="ORF">EAH_00061120</name>
</gene>
<dbReference type="VEuPathDB" id="ToxoDB:EAH_00061120"/>
<feature type="compositionally biased region" description="Basic and acidic residues" evidence="1">
    <location>
        <begin position="109"/>
        <end position="130"/>
    </location>
</feature>
<reference evidence="2" key="2">
    <citation type="submission" date="2013-10" db="EMBL/GenBank/DDBJ databases">
        <authorList>
            <person name="Aslett M."/>
        </authorList>
    </citation>
    <scope>NUCLEOTIDE SEQUENCE</scope>
    <source>
        <strain evidence="2">Houghton</strain>
    </source>
</reference>
<dbReference type="Proteomes" id="UP000018050">
    <property type="component" value="Unassembled WGS sequence"/>
</dbReference>
<reference evidence="2" key="1">
    <citation type="submission" date="2013-10" db="EMBL/GenBank/DDBJ databases">
        <title>Genomic analysis of the causative agents of coccidiosis in chickens.</title>
        <authorList>
            <person name="Reid A.J."/>
            <person name="Blake D."/>
            <person name="Billington K."/>
            <person name="Browne H."/>
            <person name="Dunn M."/>
            <person name="Hung S."/>
            <person name="Kawahara F."/>
            <person name="Miranda-Saavedra D."/>
            <person name="Mourier T."/>
            <person name="Nagra H."/>
            <person name="Otto T.D."/>
            <person name="Rawlings N."/>
            <person name="Sanchez A."/>
            <person name="Sanders M."/>
            <person name="Subramaniam C."/>
            <person name="Tay Y."/>
            <person name="Dear P."/>
            <person name="Doerig C."/>
            <person name="Gruber A."/>
            <person name="Parkinson J."/>
            <person name="Shirley M."/>
            <person name="Wan K.L."/>
            <person name="Berriman M."/>
            <person name="Tomley F."/>
            <person name="Pain A."/>
        </authorList>
    </citation>
    <scope>NUCLEOTIDE SEQUENCE</scope>
    <source>
        <strain evidence="2">Houghton</strain>
    </source>
</reference>
<sequence>MLHLFRAPLGVGGNTARPLRCILTSQLSAAAAAPAAATATAAAAAAAPENLMLESCAAASCPNPRCLHCLPLGAARYLSSSSSSSNSSSSSSSSSSSKWHASLGRRSRSRDYDPPLRSEFAAAERRERMLRSPSTTGGWSVSWTPYKPPERAAAAPAAAAAAGAAAAAAAKDPENRLGL</sequence>
<dbReference type="AlphaFoldDB" id="U6GS65"/>
<feature type="region of interest" description="Disordered" evidence="1">
    <location>
        <begin position="79"/>
        <end position="153"/>
    </location>
</feature>
<organism evidence="2 3">
    <name type="scientific">Eimeria acervulina</name>
    <name type="common">Coccidian parasite</name>
    <dbReference type="NCBI Taxonomy" id="5801"/>
    <lineage>
        <taxon>Eukaryota</taxon>
        <taxon>Sar</taxon>
        <taxon>Alveolata</taxon>
        <taxon>Apicomplexa</taxon>
        <taxon>Conoidasida</taxon>
        <taxon>Coccidia</taxon>
        <taxon>Eucoccidiorida</taxon>
        <taxon>Eimeriorina</taxon>
        <taxon>Eimeriidae</taxon>
        <taxon>Eimeria</taxon>
    </lineage>
</organism>
<evidence type="ECO:0000256" key="1">
    <source>
        <dbReference type="SAM" id="MobiDB-lite"/>
    </source>
</evidence>